<evidence type="ECO:0000256" key="4">
    <source>
        <dbReference type="ARBA" id="ARBA00012564"/>
    </source>
</evidence>
<dbReference type="GO" id="GO:0004177">
    <property type="term" value="F:aminopeptidase activity"/>
    <property type="evidence" value="ECO:0007669"/>
    <property type="project" value="UniProtKB-KW"/>
</dbReference>
<keyword evidence="12" id="KW-0732">Signal</keyword>
<feature type="domain" description="Peptidase M1 membrane alanine aminopeptidase" evidence="13">
    <location>
        <begin position="273"/>
        <end position="478"/>
    </location>
</feature>
<dbReference type="Gene3D" id="2.60.40.1730">
    <property type="entry name" value="tricorn interacting facor f3 domain"/>
    <property type="match status" value="1"/>
</dbReference>
<dbReference type="PANTHER" id="PTHR11533:SF174">
    <property type="entry name" value="PUROMYCIN-SENSITIVE AMINOPEPTIDASE-RELATED"/>
    <property type="match status" value="1"/>
</dbReference>
<dbReference type="SUPFAM" id="SSF48371">
    <property type="entry name" value="ARM repeat"/>
    <property type="match status" value="1"/>
</dbReference>
<evidence type="ECO:0000256" key="10">
    <source>
        <dbReference type="ARBA" id="ARBA00022833"/>
    </source>
</evidence>
<evidence type="ECO:0000256" key="6">
    <source>
        <dbReference type="ARBA" id="ARBA00022438"/>
    </source>
</evidence>
<evidence type="ECO:0000259" key="14">
    <source>
        <dbReference type="Pfam" id="PF17900"/>
    </source>
</evidence>
<dbReference type="RefSeq" id="WP_386097201.1">
    <property type="nucleotide sequence ID" value="NZ_JBHUOZ010000001.1"/>
</dbReference>
<keyword evidence="6 15" id="KW-0031">Aminopeptidase</keyword>
<keyword evidence="7" id="KW-0645">Protease</keyword>
<comment type="caution">
    <text evidence="15">The sequence shown here is derived from an EMBL/GenBank/DDBJ whole genome shotgun (WGS) entry which is preliminary data.</text>
</comment>
<evidence type="ECO:0000256" key="3">
    <source>
        <dbReference type="ARBA" id="ARBA00010136"/>
    </source>
</evidence>
<dbReference type="InterPro" id="IPR042097">
    <property type="entry name" value="Aminopeptidase_N-like_N_sf"/>
</dbReference>
<dbReference type="InterPro" id="IPR045357">
    <property type="entry name" value="Aminopeptidase_N-like_N"/>
</dbReference>
<reference evidence="16" key="1">
    <citation type="journal article" date="2019" name="Int. J. Syst. Evol. Microbiol.">
        <title>The Global Catalogue of Microorganisms (GCM) 10K type strain sequencing project: providing services to taxonomists for standard genome sequencing and annotation.</title>
        <authorList>
            <consortium name="The Broad Institute Genomics Platform"/>
            <consortium name="The Broad Institute Genome Sequencing Center for Infectious Disease"/>
            <person name="Wu L."/>
            <person name="Ma J."/>
        </authorList>
    </citation>
    <scope>NUCLEOTIDE SEQUENCE [LARGE SCALE GENOMIC DNA]</scope>
    <source>
        <strain evidence="16">KCTC 23299</strain>
    </source>
</reference>
<keyword evidence="11" id="KW-0482">Metalloprotease</keyword>
<dbReference type="PANTHER" id="PTHR11533">
    <property type="entry name" value="PROTEASE M1 ZINC METALLOPROTEASE"/>
    <property type="match status" value="1"/>
</dbReference>
<keyword evidence="8" id="KW-0479">Metal-binding</keyword>
<dbReference type="SUPFAM" id="SSF63737">
    <property type="entry name" value="Leukotriene A4 hydrolase N-terminal domain"/>
    <property type="match status" value="1"/>
</dbReference>
<comment type="catalytic activity">
    <reaction evidence="1">
        <text>Release of an N-terminal amino acid, Xaa-|-Yaa- from a peptide, amide or arylamide. Xaa is preferably Ala, but may be most amino acids including Pro (slow action). When a terminal hydrophobic residue is followed by a prolyl residue, the two may be released as an intact Xaa-Pro dipeptide.</text>
        <dbReference type="EC" id="3.4.11.2"/>
    </reaction>
</comment>
<accession>A0ABW6A688</accession>
<evidence type="ECO:0000256" key="1">
    <source>
        <dbReference type="ARBA" id="ARBA00000098"/>
    </source>
</evidence>
<evidence type="ECO:0000256" key="2">
    <source>
        <dbReference type="ARBA" id="ARBA00001947"/>
    </source>
</evidence>
<proteinExistence type="inferred from homology"/>
<organism evidence="15 16">
    <name type="scientific">Terrimonas rubra</name>
    <dbReference type="NCBI Taxonomy" id="1035890"/>
    <lineage>
        <taxon>Bacteria</taxon>
        <taxon>Pseudomonadati</taxon>
        <taxon>Bacteroidota</taxon>
        <taxon>Chitinophagia</taxon>
        <taxon>Chitinophagales</taxon>
        <taxon>Chitinophagaceae</taxon>
        <taxon>Terrimonas</taxon>
    </lineage>
</organism>
<dbReference type="SUPFAM" id="SSF55486">
    <property type="entry name" value="Metalloproteases ('zincins'), catalytic domain"/>
    <property type="match status" value="1"/>
</dbReference>
<comment type="similarity">
    <text evidence="3">Belongs to the peptidase M1 family.</text>
</comment>
<evidence type="ECO:0000313" key="16">
    <source>
        <dbReference type="Proteomes" id="UP001597511"/>
    </source>
</evidence>
<keyword evidence="9" id="KW-0378">Hydrolase</keyword>
<evidence type="ECO:0000259" key="13">
    <source>
        <dbReference type="Pfam" id="PF01433"/>
    </source>
</evidence>
<dbReference type="InterPro" id="IPR050344">
    <property type="entry name" value="Peptidase_M1_aminopeptidases"/>
</dbReference>
<name>A0ABW6A688_9BACT</name>
<dbReference type="Pfam" id="PF17900">
    <property type="entry name" value="Peptidase_M1_N"/>
    <property type="match status" value="1"/>
</dbReference>
<dbReference type="InterPro" id="IPR014782">
    <property type="entry name" value="Peptidase_M1_dom"/>
</dbReference>
<dbReference type="InterPro" id="IPR016024">
    <property type="entry name" value="ARM-type_fold"/>
</dbReference>
<dbReference type="EC" id="3.4.11.2" evidence="4"/>
<evidence type="ECO:0000313" key="15">
    <source>
        <dbReference type="EMBL" id="MFD2919728.1"/>
    </source>
</evidence>
<feature type="signal peptide" evidence="12">
    <location>
        <begin position="1"/>
        <end position="19"/>
    </location>
</feature>
<comment type="cofactor">
    <cofactor evidence="2">
        <name>Zn(2+)</name>
        <dbReference type="ChEBI" id="CHEBI:29105"/>
    </cofactor>
</comment>
<dbReference type="CDD" id="cd09603">
    <property type="entry name" value="M1_APN_like"/>
    <property type="match status" value="1"/>
</dbReference>
<gene>
    <name evidence="15" type="ORF">ACFS6H_08430</name>
</gene>
<keyword evidence="16" id="KW-1185">Reference proteome</keyword>
<dbReference type="Proteomes" id="UP001597511">
    <property type="component" value="Unassembled WGS sequence"/>
</dbReference>
<dbReference type="Gene3D" id="1.10.390.10">
    <property type="entry name" value="Neutral Protease Domain 2"/>
    <property type="match status" value="1"/>
</dbReference>
<evidence type="ECO:0000256" key="5">
    <source>
        <dbReference type="ARBA" id="ARBA00015611"/>
    </source>
</evidence>
<feature type="chain" id="PRO_5046480476" description="Aminopeptidase N" evidence="12">
    <location>
        <begin position="20"/>
        <end position="839"/>
    </location>
</feature>
<feature type="domain" description="Aminopeptidase N-like N-terminal" evidence="14">
    <location>
        <begin position="46"/>
        <end position="235"/>
    </location>
</feature>
<dbReference type="InterPro" id="IPR027268">
    <property type="entry name" value="Peptidase_M4/M1_CTD_sf"/>
</dbReference>
<dbReference type="EMBL" id="JBHUOZ010000001">
    <property type="protein sequence ID" value="MFD2919728.1"/>
    <property type="molecule type" value="Genomic_DNA"/>
</dbReference>
<keyword evidence="10" id="KW-0862">Zinc</keyword>
<dbReference type="Gene3D" id="1.25.10.10">
    <property type="entry name" value="Leucine-rich Repeat Variant"/>
    <property type="match status" value="1"/>
</dbReference>
<evidence type="ECO:0000256" key="7">
    <source>
        <dbReference type="ARBA" id="ARBA00022670"/>
    </source>
</evidence>
<dbReference type="InterPro" id="IPR011989">
    <property type="entry name" value="ARM-like"/>
</dbReference>
<evidence type="ECO:0000256" key="12">
    <source>
        <dbReference type="SAM" id="SignalP"/>
    </source>
</evidence>
<dbReference type="InterPro" id="IPR001930">
    <property type="entry name" value="Peptidase_M1"/>
</dbReference>
<dbReference type="Pfam" id="PF01433">
    <property type="entry name" value="Peptidase_M1"/>
    <property type="match status" value="1"/>
</dbReference>
<dbReference type="PRINTS" id="PR00756">
    <property type="entry name" value="ALADIPTASE"/>
</dbReference>
<sequence>MKQTILVLAAVCCSLLTYAQHAEAPADTSWKKEYRETAPVINQLVHTKLDVKFDYNKSYLLGKAWLTLQPHFYATDSLTLDAKGMDIHQVALVKGSANQKLAYKYDGLFLRIKLDKSYKGKEKYTVYIEYTAKPDEFKVEGSEAITDAKGLYFINPKGEEANKPTQIWTQGETEASSVWFPTIDRPNQKTTQEIYMTVPAKYVTLSNGKLMSQKKNTDGTRTDYWKMDLPHAPYLFFMGVGDYAVITDKWKGKDVTYYVEKEYAPVARKIFGNTPEMMTYFSKITGVEYPWVKYAQIVGRDYVSGAMENTTATLHQESAQQDARELIDGNEWEHVIAHELFHHWFGDYVTSESWSNLTVNESFANYSETLWNEYKYGKDYADDKGYGELQGYLGSNSESKDLVRFHYRDKEDMFDAVSYNKGGRILHMLRNQIGDSAFFKGMNNYLTTNKYKAAEAHQLRLAFEEVTGRDMNPFFNQWYFNNGHPVVDISYDYNDEKGIATVIVKQLQKSGYLYQLPLAVEIYNGATKTRHQVLASQAVDSFTFKYTKRPDLINVDADKVTLWVKKDNKTLDNFIHQYKYAGNYLDRKEAVDFAAKNATETKAIDLLKTALKDKYDGLRTYTLQKLDFKNAALKKAVEPVISDLAKNDPKSTIRGNAIGALGAYEPTAAYLDIFKKAIYDSSYTVAGNALYALSATGDPLAQTAAVELYKKPAKRVLQSAIMAQLFSSDDETIAGKLVEDFTRMSLNDKFENAVGFGTYLAKLKNAGLVKKGVEAIIDFREKIPASYRAQTDAYINGMILKQIVDAKTKASQAAPNDAALKELVEFLNSKISADDKKGF</sequence>
<evidence type="ECO:0000256" key="8">
    <source>
        <dbReference type="ARBA" id="ARBA00022723"/>
    </source>
</evidence>
<evidence type="ECO:0000256" key="11">
    <source>
        <dbReference type="ARBA" id="ARBA00023049"/>
    </source>
</evidence>
<evidence type="ECO:0000256" key="9">
    <source>
        <dbReference type="ARBA" id="ARBA00022801"/>
    </source>
</evidence>
<protein>
    <recommendedName>
        <fullName evidence="5">Aminopeptidase N</fullName>
        <ecNumber evidence="4">3.4.11.2</ecNumber>
    </recommendedName>
</protein>